<accession>A0A3N6LNC6</accession>
<dbReference type="AlphaFoldDB" id="A0A3N6LNC6"/>
<name>A0A3N6LNC6_NATCH</name>
<protein>
    <recommendedName>
        <fullName evidence="3">MarR family transcriptional regulator</fullName>
    </recommendedName>
</protein>
<dbReference type="EMBL" id="REGA01000023">
    <property type="protein sequence ID" value="RQG90853.1"/>
    <property type="molecule type" value="Genomic_DNA"/>
</dbReference>
<evidence type="ECO:0008006" key="3">
    <source>
        <dbReference type="Google" id="ProtNLM"/>
    </source>
</evidence>
<dbReference type="OrthoDB" id="331049at2157"/>
<dbReference type="Proteomes" id="UP000282323">
    <property type="component" value="Unassembled WGS sequence"/>
</dbReference>
<proteinExistence type="predicted"/>
<dbReference type="RefSeq" id="WP_124197301.1">
    <property type="nucleotide sequence ID" value="NZ_REGA01000023.1"/>
</dbReference>
<evidence type="ECO:0000313" key="2">
    <source>
        <dbReference type="Proteomes" id="UP000282323"/>
    </source>
</evidence>
<evidence type="ECO:0000313" key="1">
    <source>
        <dbReference type="EMBL" id="RQG90853.1"/>
    </source>
</evidence>
<gene>
    <name evidence="1" type="ORF">EA473_19825</name>
</gene>
<keyword evidence="2" id="KW-1185">Reference proteome</keyword>
<reference evidence="1 2" key="1">
    <citation type="submission" date="2018-10" db="EMBL/GenBank/DDBJ databases">
        <title>Natrarchaeobius chitinivorans gen. nov., sp. nov., and Natrarchaeobius haloalkaliphilus sp. nov., alkaliphilic, chitin-utilizing haloarchaea from hypersaline alkaline lakes.</title>
        <authorList>
            <person name="Sorokin D.Y."/>
            <person name="Elcheninov A.G."/>
            <person name="Kostrikina N.A."/>
            <person name="Bale N.J."/>
            <person name="Sinninghe Damste J.S."/>
            <person name="Khijniak T.V."/>
            <person name="Kublanov I.V."/>
            <person name="Toshchakov S.V."/>
        </authorList>
    </citation>
    <scope>NUCLEOTIDE SEQUENCE [LARGE SCALE GENOMIC DNA]</scope>
    <source>
        <strain evidence="1 2">AArcht4T</strain>
    </source>
</reference>
<organism evidence="1 2">
    <name type="scientific">Natrarchaeobius chitinivorans</name>
    <dbReference type="NCBI Taxonomy" id="1679083"/>
    <lineage>
        <taxon>Archaea</taxon>
        <taxon>Methanobacteriati</taxon>
        <taxon>Methanobacteriota</taxon>
        <taxon>Stenosarchaea group</taxon>
        <taxon>Halobacteria</taxon>
        <taxon>Halobacteriales</taxon>
        <taxon>Natrialbaceae</taxon>
        <taxon>Natrarchaeobius</taxon>
    </lineage>
</organism>
<comment type="caution">
    <text evidence="1">The sequence shown here is derived from an EMBL/GenBank/DDBJ whole genome shotgun (WGS) entry which is preliminary data.</text>
</comment>
<sequence>MPSEYDRILDIVAENPGATVEEITDLAHDRDITDTGIPNLLSNAEGNDDLLEFNGRYWVMRTGKYQFHRYDHPET</sequence>